<name>A0ABT1JG03_ACTCY</name>
<reference evidence="2 3" key="1">
    <citation type="submission" date="2013-07" db="EMBL/GenBank/DDBJ databases">
        <authorList>
            <consortium name="DOE Joint Genome Institute"/>
            <person name="Reeve W."/>
            <person name="Huntemann M."/>
            <person name="Han J."/>
            <person name="Chen A."/>
            <person name="Kyrpides N."/>
            <person name="Mavromatis K."/>
            <person name="Markowitz V."/>
            <person name="Palaniappan K."/>
            <person name="Ivanova N."/>
            <person name="Schaumberg A."/>
            <person name="Pati A."/>
            <person name="Liolios K."/>
            <person name="Nordberg H.P."/>
            <person name="Cantor M.N."/>
            <person name="Hua S.X."/>
            <person name="Woyke T."/>
        </authorList>
    </citation>
    <scope>NUCLEOTIDE SEQUENCE [LARGE SCALE GENOMIC DNA]</scope>
    <source>
        <strain evidence="2 3">DSM 43889</strain>
    </source>
</reference>
<sequence length="161" mass="16261">MSQQSSPTRPRVDPTEFAADVLAAGGGTPAQPTSLPAALRGGRWVARPALLRRAAALLAPVLPAGVDRIVGVGPAEQPLVVATALHTGLPFAVLDDTTGDPAPAGDAGPSLLVGEVHRHETVVLVAAAPSPADHHAGEAMRSHGVRVPRTALLSEVLATAD</sequence>
<dbReference type="RefSeq" id="WP_026420490.1">
    <property type="nucleotide sequence ID" value="NZ_AUBJ02000001.1"/>
</dbReference>
<comment type="caution">
    <text evidence="2">The sequence shown here is derived from an EMBL/GenBank/DDBJ whole genome shotgun (WGS) entry which is preliminary data.</text>
</comment>
<accession>A0ABT1JG03</accession>
<evidence type="ECO:0000256" key="1">
    <source>
        <dbReference type="SAM" id="MobiDB-lite"/>
    </source>
</evidence>
<keyword evidence="3" id="KW-1185">Reference proteome</keyword>
<proteinExistence type="predicted"/>
<gene>
    <name evidence="2" type="ORF">G443_001366</name>
</gene>
<evidence type="ECO:0000313" key="2">
    <source>
        <dbReference type="EMBL" id="MCP2331096.1"/>
    </source>
</evidence>
<dbReference type="Proteomes" id="UP000791080">
    <property type="component" value="Unassembled WGS sequence"/>
</dbReference>
<protein>
    <submittedName>
        <fullName evidence="2">Uncharacterized protein</fullName>
    </submittedName>
</protein>
<organism evidence="2 3">
    <name type="scientific">Actinoalloteichus caeruleus DSM 43889</name>
    <dbReference type="NCBI Taxonomy" id="1120930"/>
    <lineage>
        <taxon>Bacteria</taxon>
        <taxon>Bacillati</taxon>
        <taxon>Actinomycetota</taxon>
        <taxon>Actinomycetes</taxon>
        <taxon>Pseudonocardiales</taxon>
        <taxon>Pseudonocardiaceae</taxon>
        <taxon>Actinoalloteichus</taxon>
        <taxon>Actinoalloteichus cyanogriseus</taxon>
    </lineage>
</organism>
<evidence type="ECO:0000313" key="3">
    <source>
        <dbReference type="Proteomes" id="UP000791080"/>
    </source>
</evidence>
<dbReference type="EMBL" id="AUBJ02000001">
    <property type="protein sequence ID" value="MCP2331096.1"/>
    <property type="molecule type" value="Genomic_DNA"/>
</dbReference>
<reference evidence="2 3" key="2">
    <citation type="submission" date="2022-06" db="EMBL/GenBank/DDBJ databases">
        <title>Genomic Encyclopedia of Type Strains, Phase I: the one thousand microbial genomes (KMG-I) project.</title>
        <authorList>
            <person name="Kyrpides N."/>
        </authorList>
    </citation>
    <scope>NUCLEOTIDE SEQUENCE [LARGE SCALE GENOMIC DNA]</scope>
    <source>
        <strain evidence="2 3">DSM 43889</strain>
    </source>
</reference>
<feature type="region of interest" description="Disordered" evidence="1">
    <location>
        <begin position="1"/>
        <end position="35"/>
    </location>
</feature>